<dbReference type="GO" id="GO:0004534">
    <property type="term" value="F:5'-3' RNA exonuclease activity"/>
    <property type="evidence" value="ECO:0007669"/>
    <property type="project" value="TreeGrafter"/>
</dbReference>
<evidence type="ECO:0000259" key="1">
    <source>
        <dbReference type="SMART" id="SM00481"/>
    </source>
</evidence>
<sequence>MTIDLHTHSAFSDGTQWPEELLEEAAGAGVTTLALTDHDTFAGWGRAMAAGERVGVRVIRGVEVSCRSAEGISVHMLGYLPDPENAALAGILGGSRAARDTRARRMVELIGEDYPLTWADVEAVAGEGATIGRPHIADALIARGLVASREQAFAGILAGGSPYFLPHPAPEPCEAIRAIRAAGGVPVFAHPRARLRGRVLPDSALGPMVDAGLAGLEADHRDNPPHEREQLRRIAEDLGLLVTGSSDFHGRGKPNVLGENTTAPEVLEAILAQATSGLT</sequence>
<name>A0AAE3YFZ3_9MICC</name>
<dbReference type="Gene3D" id="1.10.150.650">
    <property type="match status" value="1"/>
</dbReference>
<gene>
    <name evidence="2" type="ORF">J2S35_000410</name>
</gene>
<dbReference type="SUPFAM" id="SSF89550">
    <property type="entry name" value="PHP domain-like"/>
    <property type="match status" value="1"/>
</dbReference>
<dbReference type="SMART" id="SM00481">
    <property type="entry name" value="POLIIIAc"/>
    <property type="match status" value="1"/>
</dbReference>
<dbReference type="Pfam" id="PF02811">
    <property type="entry name" value="PHP"/>
    <property type="match status" value="1"/>
</dbReference>
<feature type="domain" description="Polymerase/histidinol phosphatase N-terminal" evidence="1">
    <location>
        <begin position="3"/>
        <end position="68"/>
    </location>
</feature>
<keyword evidence="3" id="KW-1185">Reference proteome</keyword>
<dbReference type="InterPro" id="IPR052018">
    <property type="entry name" value="PHP_domain"/>
</dbReference>
<dbReference type="AlphaFoldDB" id="A0AAE3YFZ3"/>
<dbReference type="EMBL" id="JAVDUI010000001">
    <property type="protein sequence ID" value="MDR6891470.1"/>
    <property type="molecule type" value="Genomic_DNA"/>
</dbReference>
<dbReference type="GO" id="GO:0035312">
    <property type="term" value="F:5'-3' DNA exonuclease activity"/>
    <property type="evidence" value="ECO:0007669"/>
    <property type="project" value="TreeGrafter"/>
</dbReference>
<comment type="caution">
    <text evidence="2">The sequence shown here is derived from an EMBL/GenBank/DDBJ whole genome shotgun (WGS) entry which is preliminary data.</text>
</comment>
<dbReference type="PANTHER" id="PTHR42924">
    <property type="entry name" value="EXONUCLEASE"/>
    <property type="match status" value="1"/>
</dbReference>
<dbReference type="Gene3D" id="3.20.20.140">
    <property type="entry name" value="Metal-dependent hydrolases"/>
    <property type="match status" value="1"/>
</dbReference>
<dbReference type="PANTHER" id="PTHR42924:SF3">
    <property type="entry name" value="POLYMERASE_HISTIDINOL PHOSPHATASE N-TERMINAL DOMAIN-CONTAINING PROTEIN"/>
    <property type="match status" value="1"/>
</dbReference>
<proteinExistence type="predicted"/>
<protein>
    <submittedName>
        <fullName evidence="2">Metal-dependent phosphoesterase TrpH</fullName>
    </submittedName>
</protein>
<dbReference type="InterPro" id="IPR016195">
    <property type="entry name" value="Pol/histidinol_Pase-like"/>
</dbReference>
<dbReference type="Proteomes" id="UP001247307">
    <property type="component" value="Unassembled WGS sequence"/>
</dbReference>
<evidence type="ECO:0000313" key="3">
    <source>
        <dbReference type="Proteomes" id="UP001247307"/>
    </source>
</evidence>
<reference evidence="2" key="1">
    <citation type="submission" date="2023-07" db="EMBL/GenBank/DDBJ databases">
        <title>Sequencing the genomes of 1000 actinobacteria strains.</title>
        <authorList>
            <person name="Klenk H.-P."/>
        </authorList>
    </citation>
    <scope>NUCLEOTIDE SEQUENCE</scope>
    <source>
        <strain evidence="2">DSM 13988</strain>
    </source>
</reference>
<dbReference type="CDD" id="cd07438">
    <property type="entry name" value="PHP_HisPPase_AMP"/>
    <property type="match status" value="1"/>
</dbReference>
<accession>A0AAE3YFZ3</accession>
<organism evidence="2 3">
    <name type="scientific">Falsarthrobacter nasiphocae</name>
    <dbReference type="NCBI Taxonomy" id="189863"/>
    <lineage>
        <taxon>Bacteria</taxon>
        <taxon>Bacillati</taxon>
        <taxon>Actinomycetota</taxon>
        <taxon>Actinomycetes</taxon>
        <taxon>Micrococcales</taxon>
        <taxon>Micrococcaceae</taxon>
        <taxon>Falsarthrobacter</taxon>
    </lineage>
</organism>
<dbReference type="RefSeq" id="WP_309849299.1">
    <property type="nucleotide sequence ID" value="NZ_BAAAIU010000024.1"/>
</dbReference>
<evidence type="ECO:0000313" key="2">
    <source>
        <dbReference type="EMBL" id="MDR6891470.1"/>
    </source>
</evidence>
<dbReference type="InterPro" id="IPR004013">
    <property type="entry name" value="PHP_dom"/>
</dbReference>
<dbReference type="InterPro" id="IPR003141">
    <property type="entry name" value="Pol/His_phosphatase_N"/>
</dbReference>